<evidence type="ECO:0000256" key="4">
    <source>
        <dbReference type="ARBA" id="ARBA00022989"/>
    </source>
</evidence>
<sequence length="152" mass="17017">MKSLDILKLFLLFVPGLVGYASSYFCTIGNSAGITVKLRPPGWVFGVVWPILFLLIGISWYRKSDTVYNNVLFLGITIVLAFWTIVYGCLNSKKGGLIVIILSLILVVFTTVVTKEYLLIPLILWLSFATYLNIAEIIAVGKKIDPIKDLKW</sequence>
<name>X1C1J2_9ZZZZ</name>
<evidence type="ECO:0008006" key="8">
    <source>
        <dbReference type="Google" id="ProtNLM"/>
    </source>
</evidence>
<proteinExistence type="inferred from homology"/>
<reference evidence="7" key="1">
    <citation type="journal article" date="2014" name="Front. Microbiol.">
        <title>High frequency of phylogenetically diverse reductive dehalogenase-homologous genes in deep subseafloor sedimentary metagenomes.</title>
        <authorList>
            <person name="Kawai M."/>
            <person name="Futagami T."/>
            <person name="Toyoda A."/>
            <person name="Takaki Y."/>
            <person name="Nishi S."/>
            <person name="Hori S."/>
            <person name="Arai W."/>
            <person name="Tsubouchi T."/>
            <person name="Morono Y."/>
            <person name="Uchiyama I."/>
            <person name="Ito T."/>
            <person name="Fujiyama A."/>
            <person name="Inagaki F."/>
            <person name="Takami H."/>
        </authorList>
    </citation>
    <scope>NUCLEOTIDE SEQUENCE</scope>
    <source>
        <strain evidence="7">Expedition CK06-06</strain>
    </source>
</reference>
<evidence type="ECO:0000256" key="3">
    <source>
        <dbReference type="ARBA" id="ARBA00022692"/>
    </source>
</evidence>
<feature type="transmembrane region" description="Helical" evidence="6">
    <location>
        <begin position="119"/>
        <end position="141"/>
    </location>
</feature>
<feature type="transmembrane region" description="Helical" evidence="6">
    <location>
        <begin position="67"/>
        <end position="90"/>
    </location>
</feature>
<dbReference type="EMBL" id="BART01027066">
    <property type="protein sequence ID" value="GAG90318.1"/>
    <property type="molecule type" value="Genomic_DNA"/>
</dbReference>
<dbReference type="AlphaFoldDB" id="X1C1J2"/>
<keyword evidence="3 6" id="KW-0812">Transmembrane</keyword>
<evidence type="ECO:0000256" key="1">
    <source>
        <dbReference type="ARBA" id="ARBA00004141"/>
    </source>
</evidence>
<feature type="transmembrane region" description="Helical" evidence="6">
    <location>
        <begin position="97"/>
        <end position="113"/>
    </location>
</feature>
<dbReference type="Pfam" id="PF03073">
    <property type="entry name" value="TspO_MBR"/>
    <property type="match status" value="1"/>
</dbReference>
<dbReference type="InterPro" id="IPR004307">
    <property type="entry name" value="TspO_MBR"/>
</dbReference>
<feature type="non-terminal residue" evidence="7">
    <location>
        <position position="152"/>
    </location>
</feature>
<comment type="similarity">
    <text evidence="2">Belongs to the TspO/BZRP family.</text>
</comment>
<feature type="transmembrane region" description="Helical" evidence="6">
    <location>
        <begin position="6"/>
        <end position="30"/>
    </location>
</feature>
<dbReference type="CDD" id="cd15904">
    <property type="entry name" value="TSPO_MBR"/>
    <property type="match status" value="1"/>
</dbReference>
<dbReference type="InterPro" id="IPR038330">
    <property type="entry name" value="TspO/MBR-related_sf"/>
</dbReference>
<keyword evidence="4 6" id="KW-1133">Transmembrane helix</keyword>
<keyword evidence="5 6" id="KW-0472">Membrane</keyword>
<comment type="caution">
    <text evidence="7">The sequence shown here is derived from an EMBL/GenBank/DDBJ whole genome shotgun (WGS) entry which is preliminary data.</text>
</comment>
<evidence type="ECO:0000313" key="7">
    <source>
        <dbReference type="EMBL" id="GAG90318.1"/>
    </source>
</evidence>
<dbReference type="GO" id="GO:0016020">
    <property type="term" value="C:membrane"/>
    <property type="evidence" value="ECO:0007669"/>
    <property type="project" value="UniProtKB-SubCell"/>
</dbReference>
<feature type="transmembrane region" description="Helical" evidence="6">
    <location>
        <begin position="42"/>
        <end position="61"/>
    </location>
</feature>
<gene>
    <name evidence="7" type="ORF">S01H4_48083</name>
</gene>
<evidence type="ECO:0000256" key="2">
    <source>
        <dbReference type="ARBA" id="ARBA00007524"/>
    </source>
</evidence>
<comment type="subcellular location">
    <subcellularLocation>
        <location evidence="1">Membrane</location>
        <topology evidence="1">Multi-pass membrane protein</topology>
    </subcellularLocation>
</comment>
<evidence type="ECO:0000256" key="6">
    <source>
        <dbReference type="SAM" id="Phobius"/>
    </source>
</evidence>
<evidence type="ECO:0000256" key="5">
    <source>
        <dbReference type="ARBA" id="ARBA00023136"/>
    </source>
</evidence>
<dbReference type="Gene3D" id="1.20.1260.100">
    <property type="entry name" value="TspO/MBR protein"/>
    <property type="match status" value="1"/>
</dbReference>
<accession>X1C1J2</accession>
<organism evidence="7">
    <name type="scientific">marine sediment metagenome</name>
    <dbReference type="NCBI Taxonomy" id="412755"/>
    <lineage>
        <taxon>unclassified sequences</taxon>
        <taxon>metagenomes</taxon>
        <taxon>ecological metagenomes</taxon>
    </lineage>
</organism>
<protein>
    <recommendedName>
        <fullName evidence="8">Tryptophan-rich sensory protein</fullName>
    </recommendedName>
</protein>